<keyword evidence="2" id="KW-1185">Reference proteome</keyword>
<dbReference type="STRING" id="73230.A0A2B7ZJC4"/>
<evidence type="ECO:0008006" key="3">
    <source>
        <dbReference type="Google" id="ProtNLM"/>
    </source>
</evidence>
<dbReference type="EMBL" id="PDND01000067">
    <property type="protein sequence ID" value="PGH33289.1"/>
    <property type="molecule type" value="Genomic_DNA"/>
</dbReference>
<dbReference type="Proteomes" id="UP000226031">
    <property type="component" value="Unassembled WGS sequence"/>
</dbReference>
<gene>
    <name evidence="1" type="ORF">GX50_03902</name>
</gene>
<accession>A0A2B7ZJC4</accession>
<evidence type="ECO:0000313" key="1">
    <source>
        <dbReference type="EMBL" id="PGH33289.1"/>
    </source>
</evidence>
<organism evidence="1 2">
    <name type="scientific">[Emmonsia] crescens</name>
    <dbReference type="NCBI Taxonomy" id="73230"/>
    <lineage>
        <taxon>Eukaryota</taxon>
        <taxon>Fungi</taxon>
        <taxon>Dikarya</taxon>
        <taxon>Ascomycota</taxon>
        <taxon>Pezizomycotina</taxon>
        <taxon>Eurotiomycetes</taxon>
        <taxon>Eurotiomycetidae</taxon>
        <taxon>Onygenales</taxon>
        <taxon>Ajellomycetaceae</taxon>
        <taxon>Emergomyces</taxon>
    </lineage>
</organism>
<name>A0A2B7ZJC4_9EURO</name>
<sequence length="355" mass="39970">MMNTLPLPLDVLRSFNLPIQSSNTAQLLPGGQRNSILLPHSNVVLKRIQDAIEAEHAAALQHQLYNLQTRRKGQGETQEYQVAKPLAITTTINDNDDDGAGARRYVVGDTWTAARVIPGRPDPGAGRWKEILCASRALHRDLRELSGEVRLFEELSFMRQRDDRWAKGDRVAWEMEEARNIIDVDVDPVTNNAGESGIVEEGYQDIFRQIRSLREPIELTMSVSQLVHGDLAGNVLFTNYKSEYSAGNTADEEQEEQVPGIIDFSLYFRPVEFAEAIIVADGLLWYDAGEELIRLVGVDRYRLQMLVRALIFRLVASSEGERETGVVDEVERDRFKRAVGIVRGLIGVKDDRILS</sequence>
<evidence type="ECO:0000313" key="2">
    <source>
        <dbReference type="Proteomes" id="UP000226031"/>
    </source>
</evidence>
<comment type="caution">
    <text evidence="1">The sequence shown here is derived from an EMBL/GenBank/DDBJ whole genome shotgun (WGS) entry which is preliminary data.</text>
</comment>
<proteinExistence type="predicted"/>
<reference evidence="1 2" key="1">
    <citation type="submission" date="2017-10" db="EMBL/GenBank/DDBJ databases">
        <title>Comparative genomics in systemic dimorphic fungi from Ajellomycetaceae.</title>
        <authorList>
            <person name="Munoz J.F."/>
            <person name="Mcewen J.G."/>
            <person name="Clay O.K."/>
            <person name="Cuomo C.A."/>
        </authorList>
    </citation>
    <scope>NUCLEOTIDE SEQUENCE [LARGE SCALE GENOMIC DNA]</scope>
    <source>
        <strain evidence="1 2">UAMH4076</strain>
    </source>
</reference>
<dbReference type="AlphaFoldDB" id="A0A2B7ZJC4"/>
<protein>
    <recommendedName>
        <fullName evidence="3">Aminoglycoside phosphotransferase domain-containing protein</fullName>
    </recommendedName>
</protein>
<dbReference type="VEuPathDB" id="FungiDB:EMCG_01126"/>